<dbReference type="CDD" id="cd01399">
    <property type="entry name" value="GlcN6P_deaminase"/>
    <property type="match status" value="1"/>
</dbReference>
<dbReference type="GO" id="GO:0004342">
    <property type="term" value="F:glucosamine-6-phosphate deaminase activity"/>
    <property type="evidence" value="ECO:0007669"/>
    <property type="project" value="InterPro"/>
</dbReference>
<sequence length="242" mass="26625">MDIERVTDYGALSERLAAEVLSCMLDSGENLICLPSGDTPLGAFKIIASKLSGKSNRLNFKLVGLDEWVGMGRDTKGSCQSCMFEHLYKPCAIGRDKIIEFNAQSTDLEMECRKMDRFIAENGPIDLAVLGIGMNGHLGLNEPGTSFSQSSHIVPLSETTKKVAQKYFPEPVELEKGITLGLKHFLEAKRLILIASGKQKAEIVRRIMEEEVSERIPATIAKIHPDSTLLIDHHAASALQEE</sequence>
<evidence type="ECO:0000313" key="5">
    <source>
        <dbReference type="Proteomes" id="UP000538292"/>
    </source>
</evidence>
<dbReference type="InterPro" id="IPR018321">
    <property type="entry name" value="Glucosamine6P_isomerase_CS"/>
</dbReference>
<gene>
    <name evidence="4" type="ORF">H2C83_09045</name>
</gene>
<reference evidence="4 5" key="1">
    <citation type="submission" date="2020-07" db="EMBL/GenBank/DDBJ databases">
        <title>Thermoactinomyces phylogeny.</title>
        <authorList>
            <person name="Dunlap C."/>
        </authorList>
    </citation>
    <scope>NUCLEOTIDE SEQUENCE [LARGE SCALE GENOMIC DNA]</scope>
    <source>
        <strain evidence="4 5">AMNI-1</strain>
    </source>
</reference>
<dbReference type="InterPro" id="IPR037171">
    <property type="entry name" value="NagB/RpiA_transferase-like"/>
</dbReference>
<keyword evidence="5" id="KW-1185">Reference proteome</keyword>
<dbReference type="GO" id="GO:0006043">
    <property type="term" value="P:glucosamine catabolic process"/>
    <property type="evidence" value="ECO:0007669"/>
    <property type="project" value="TreeGrafter"/>
</dbReference>
<dbReference type="AlphaFoldDB" id="A0A7W1XSH3"/>
<dbReference type="PROSITE" id="PS01161">
    <property type="entry name" value="GLC_GALNAC_ISOMERASE"/>
    <property type="match status" value="1"/>
</dbReference>
<name>A0A7W1XSH3_9BACL</name>
<keyword evidence="2" id="KW-0119">Carbohydrate metabolism</keyword>
<dbReference type="SUPFAM" id="SSF100950">
    <property type="entry name" value="NagB/RpiA/CoA transferase-like"/>
    <property type="match status" value="1"/>
</dbReference>
<dbReference type="Gene3D" id="3.40.50.1360">
    <property type="match status" value="1"/>
</dbReference>
<dbReference type="GO" id="GO:0006046">
    <property type="term" value="P:N-acetylglucosamine catabolic process"/>
    <property type="evidence" value="ECO:0007669"/>
    <property type="project" value="TreeGrafter"/>
</dbReference>
<dbReference type="EMBL" id="JACEOL010000030">
    <property type="protein sequence ID" value="MBA4602459.1"/>
    <property type="molecule type" value="Genomic_DNA"/>
</dbReference>
<dbReference type="InterPro" id="IPR004547">
    <property type="entry name" value="Glucosamine6P_isomerase"/>
</dbReference>
<evidence type="ECO:0000256" key="2">
    <source>
        <dbReference type="ARBA" id="ARBA00023277"/>
    </source>
</evidence>
<evidence type="ECO:0000256" key="1">
    <source>
        <dbReference type="ARBA" id="ARBA00022801"/>
    </source>
</evidence>
<organism evidence="4 5">
    <name type="scientific">Thermoactinomyces mirandus</name>
    <dbReference type="NCBI Taxonomy" id="2756294"/>
    <lineage>
        <taxon>Bacteria</taxon>
        <taxon>Bacillati</taxon>
        <taxon>Bacillota</taxon>
        <taxon>Bacilli</taxon>
        <taxon>Bacillales</taxon>
        <taxon>Thermoactinomycetaceae</taxon>
        <taxon>Thermoactinomyces</taxon>
    </lineage>
</organism>
<proteinExistence type="predicted"/>
<dbReference type="Proteomes" id="UP000538292">
    <property type="component" value="Unassembled WGS sequence"/>
</dbReference>
<dbReference type="GO" id="GO:0019262">
    <property type="term" value="P:N-acetylneuraminate catabolic process"/>
    <property type="evidence" value="ECO:0007669"/>
    <property type="project" value="TreeGrafter"/>
</dbReference>
<dbReference type="PANTHER" id="PTHR11280:SF5">
    <property type="entry name" value="GLUCOSAMINE-6-PHOSPHATE ISOMERASE"/>
    <property type="match status" value="1"/>
</dbReference>
<dbReference type="GO" id="GO:0042802">
    <property type="term" value="F:identical protein binding"/>
    <property type="evidence" value="ECO:0007669"/>
    <property type="project" value="TreeGrafter"/>
</dbReference>
<dbReference type="Pfam" id="PF01182">
    <property type="entry name" value="Glucosamine_iso"/>
    <property type="match status" value="1"/>
</dbReference>
<keyword evidence="1" id="KW-0378">Hydrolase</keyword>
<feature type="domain" description="Glucosamine/galactosamine-6-phosphate isomerase" evidence="3">
    <location>
        <begin position="11"/>
        <end position="222"/>
    </location>
</feature>
<comment type="caution">
    <text evidence="4">The sequence shown here is derived from an EMBL/GenBank/DDBJ whole genome shotgun (WGS) entry which is preliminary data.</text>
</comment>
<dbReference type="GO" id="GO:0005975">
    <property type="term" value="P:carbohydrate metabolic process"/>
    <property type="evidence" value="ECO:0007669"/>
    <property type="project" value="InterPro"/>
</dbReference>
<evidence type="ECO:0000313" key="4">
    <source>
        <dbReference type="EMBL" id="MBA4602459.1"/>
    </source>
</evidence>
<dbReference type="GO" id="GO:0005737">
    <property type="term" value="C:cytoplasm"/>
    <property type="evidence" value="ECO:0007669"/>
    <property type="project" value="TreeGrafter"/>
</dbReference>
<protein>
    <submittedName>
        <fullName evidence="4">Glucosamine-6-phosphate deaminase</fullName>
    </submittedName>
</protein>
<accession>A0A7W1XSH3</accession>
<dbReference type="InterPro" id="IPR006148">
    <property type="entry name" value="Glc/Gal-6P_isomerase"/>
</dbReference>
<dbReference type="PANTHER" id="PTHR11280">
    <property type="entry name" value="GLUCOSAMINE-6-PHOSPHATE ISOMERASE"/>
    <property type="match status" value="1"/>
</dbReference>
<evidence type="ECO:0000259" key="3">
    <source>
        <dbReference type="Pfam" id="PF01182"/>
    </source>
</evidence>